<dbReference type="EMBL" id="CM001403">
    <property type="protein sequence ID" value="EHQ28763.1"/>
    <property type="molecule type" value="Genomic_DNA"/>
</dbReference>
<keyword evidence="2" id="KW-1185">Reference proteome</keyword>
<accession>H1Y0M3</accession>
<evidence type="ECO:0000313" key="2">
    <source>
        <dbReference type="Proteomes" id="UP000002774"/>
    </source>
</evidence>
<protein>
    <submittedName>
        <fullName evidence="1">Uncharacterized protein</fullName>
    </submittedName>
</protein>
<dbReference type="HOGENOM" id="CLU_2955547_0_0_10"/>
<dbReference type="AlphaFoldDB" id="H1Y0M3"/>
<organism evidence="1 2">
    <name type="scientific">Mucilaginibacter paludis DSM 18603</name>
    <dbReference type="NCBI Taxonomy" id="714943"/>
    <lineage>
        <taxon>Bacteria</taxon>
        <taxon>Pseudomonadati</taxon>
        <taxon>Bacteroidota</taxon>
        <taxon>Sphingobacteriia</taxon>
        <taxon>Sphingobacteriales</taxon>
        <taxon>Sphingobacteriaceae</taxon>
        <taxon>Mucilaginibacter</taxon>
    </lineage>
</organism>
<sequence>MLYLNLNFTAYNSIKRSDKIVILQNQIERTFCSTKQTTQPFKIYNLLICPLVGISEGKG</sequence>
<evidence type="ECO:0000313" key="1">
    <source>
        <dbReference type="EMBL" id="EHQ28763.1"/>
    </source>
</evidence>
<gene>
    <name evidence="1" type="ORF">Mucpa_4678</name>
</gene>
<name>H1Y0M3_9SPHI</name>
<reference evidence="1" key="1">
    <citation type="submission" date="2011-09" db="EMBL/GenBank/DDBJ databases">
        <title>The permanent draft genome of Mucilaginibacter paludis DSM 18603.</title>
        <authorList>
            <consortium name="US DOE Joint Genome Institute (JGI-PGF)"/>
            <person name="Lucas S."/>
            <person name="Han J."/>
            <person name="Lapidus A."/>
            <person name="Bruce D."/>
            <person name="Goodwin L."/>
            <person name="Pitluck S."/>
            <person name="Peters L."/>
            <person name="Kyrpides N."/>
            <person name="Mavromatis K."/>
            <person name="Ivanova N."/>
            <person name="Mikhailova N."/>
            <person name="Held B."/>
            <person name="Detter J.C."/>
            <person name="Tapia R."/>
            <person name="Han C."/>
            <person name="Land M."/>
            <person name="Hauser L."/>
            <person name="Markowitz V."/>
            <person name="Cheng J.-F."/>
            <person name="Hugenholtz P."/>
            <person name="Woyke T."/>
            <person name="Wu D."/>
            <person name="Tindall B."/>
            <person name="Brambilla E."/>
            <person name="Klenk H.-P."/>
            <person name="Eisen J.A."/>
        </authorList>
    </citation>
    <scope>NUCLEOTIDE SEQUENCE [LARGE SCALE GENOMIC DNA]</scope>
    <source>
        <strain evidence="1">DSM 18603</strain>
    </source>
</reference>
<dbReference type="Proteomes" id="UP000002774">
    <property type="component" value="Chromosome"/>
</dbReference>
<proteinExistence type="predicted"/>
<dbReference type="STRING" id="714943.Mucpa_4678"/>